<evidence type="ECO:0000256" key="2">
    <source>
        <dbReference type="ARBA" id="ARBA00023015"/>
    </source>
</evidence>
<keyword evidence="4" id="KW-0804">Transcription</keyword>
<dbReference type="InterPro" id="IPR013249">
    <property type="entry name" value="RNA_pol_sigma70_r4_t2"/>
</dbReference>
<evidence type="ECO:0000256" key="4">
    <source>
        <dbReference type="ARBA" id="ARBA00023163"/>
    </source>
</evidence>
<dbReference type="NCBIfam" id="TIGR02937">
    <property type="entry name" value="sigma70-ECF"/>
    <property type="match status" value="1"/>
</dbReference>
<dbReference type="InterPro" id="IPR036388">
    <property type="entry name" value="WH-like_DNA-bd_sf"/>
</dbReference>
<proteinExistence type="inferred from homology"/>
<dbReference type="InterPro" id="IPR039425">
    <property type="entry name" value="RNA_pol_sigma-70-like"/>
</dbReference>
<dbReference type="AlphaFoldDB" id="A0A4U1L5D9"/>
<accession>A0A4U1L5D9</accession>
<evidence type="ECO:0000256" key="3">
    <source>
        <dbReference type="ARBA" id="ARBA00023082"/>
    </source>
</evidence>
<gene>
    <name evidence="7" type="ORF">FBR43_12495</name>
</gene>
<dbReference type="InterPro" id="IPR007627">
    <property type="entry name" value="RNA_pol_sigma70_r2"/>
</dbReference>
<dbReference type="GO" id="GO:0003677">
    <property type="term" value="F:DNA binding"/>
    <property type="evidence" value="ECO:0007669"/>
    <property type="project" value="InterPro"/>
</dbReference>
<dbReference type="Gene3D" id="1.10.1740.10">
    <property type="match status" value="1"/>
</dbReference>
<comment type="caution">
    <text evidence="7">The sequence shown here is derived from an EMBL/GenBank/DDBJ whole genome shotgun (WGS) entry which is preliminary data.</text>
</comment>
<dbReference type="PANTHER" id="PTHR43133">
    <property type="entry name" value="RNA POLYMERASE ECF-TYPE SIGMA FACTO"/>
    <property type="match status" value="1"/>
</dbReference>
<keyword evidence="8" id="KW-1185">Reference proteome</keyword>
<reference evidence="7 8" key="1">
    <citation type="submission" date="2019-04" db="EMBL/GenBank/DDBJ databases">
        <authorList>
            <person name="Yang Y."/>
            <person name="Wei D."/>
        </authorList>
    </citation>
    <scope>NUCLEOTIDE SEQUENCE [LARGE SCALE GENOMIC DNA]</scope>
    <source>
        <strain evidence="7 8">L-1-4w-11</strain>
    </source>
</reference>
<name>A0A4U1L5D9_9SPHN</name>
<dbReference type="Proteomes" id="UP000309138">
    <property type="component" value="Unassembled WGS sequence"/>
</dbReference>
<sequence>MKGPATFPFAQLGTAEPDAVDIDRLYRSERSSLIRFFARNRASAHEAEDLAQEAFLRLARADDGPASITRPASYLRQIGRNLLKDRVRSAEFRHMAPDVDVAHAISDVDELGRLEARDSLRRLETAMIRLKPRSRDIFLAHRLDGMTYLEIAEKTGLSVKRVEKIMSKTIGQLTRFMEQDA</sequence>
<dbReference type="OrthoDB" id="7620544at2"/>
<dbReference type="GO" id="GO:0016987">
    <property type="term" value="F:sigma factor activity"/>
    <property type="evidence" value="ECO:0007669"/>
    <property type="project" value="UniProtKB-KW"/>
</dbReference>
<protein>
    <submittedName>
        <fullName evidence="7">Sigma-70 family RNA polymerase sigma factor</fullName>
    </submittedName>
</protein>
<dbReference type="Pfam" id="PF04542">
    <property type="entry name" value="Sigma70_r2"/>
    <property type="match status" value="1"/>
</dbReference>
<dbReference type="GO" id="GO:0006352">
    <property type="term" value="P:DNA-templated transcription initiation"/>
    <property type="evidence" value="ECO:0007669"/>
    <property type="project" value="InterPro"/>
</dbReference>
<dbReference type="InterPro" id="IPR013324">
    <property type="entry name" value="RNA_pol_sigma_r3/r4-like"/>
</dbReference>
<dbReference type="InterPro" id="IPR013325">
    <property type="entry name" value="RNA_pol_sigma_r2"/>
</dbReference>
<dbReference type="EMBL" id="SWKR01000002">
    <property type="protein sequence ID" value="TKD51480.1"/>
    <property type="molecule type" value="Genomic_DNA"/>
</dbReference>
<comment type="similarity">
    <text evidence="1">Belongs to the sigma-70 factor family. ECF subfamily.</text>
</comment>
<dbReference type="RefSeq" id="WP_136943421.1">
    <property type="nucleotide sequence ID" value="NZ_SWKR01000002.1"/>
</dbReference>
<feature type="domain" description="RNA polymerase sigma factor 70 region 4 type 2" evidence="6">
    <location>
        <begin position="121"/>
        <end position="167"/>
    </location>
</feature>
<dbReference type="PANTHER" id="PTHR43133:SF63">
    <property type="entry name" value="RNA POLYMERASE SIGMA FACTOR FECI-RELATED"/>
    <property type="match status" value="1"/>
</dbReference>
<keyword evidence="2" id="KW-0805">Transcription regulation</keyword>
<dbReference type="Pfam" id="PF08281">
    <property type="entry name" value="Sigma70_r4_2"/>
    <property type="match status" value="1"/>
</dbReference>
<evidence type="ECO:0000313" key="8">
    <source>
        <dbReference type="Proteomes" id="UP000309138"/>
    </source>
</evidence>
<organism evidence="7 8">
    <name type="scientific">Sphingomonas baiyangensis</name>
    <dbReference type="NCBI Taxonomy" id="2572576"/>
    <lineage>
        <taxon>Bacteria</taxon>
        <taxon>Pseudomonadati</taxon>
        <taxon>Pseudomonadota</taxon>
        <taxon>Alphaproteobacteria</taxon>
        <taxon>Sphingomonadales</taxon>
        <taxon>Sphingomonadaceae</taxon>
        <taxon>Sphingomonas</taxon>
    </lineage>
</organism>
<evidence type="ECO:0000256" key="1">
    <source>
        <dbReference type="ARBA" id="ARBA00010641"/>
    </source>
</evidence>
<feature type="domain" description="RNA polymerase sigma-70 region 2" evidence="5">
    <location>
        <begin position="25"/>
        <end position="90"/>
    </location>
</feature>
<dbReference type="CDD" id="cd06171">
    <property type="entry name" value="Sigma70_r4"/>
    <property type="match status" value="1"/>
</dbReference>
<evidence type="ECO:0000313" key="7">
    <source>
        <dbReference type="EMBL" id="TKD51480.1"/>
    </source>
</evidence>
<dbReference type="InterPro" id="IPR014284">
    <property type="entry name" value="RNA_pol_sigma-70_dom"/>
</dbReference>
<evidence type="ECO:0000259" key="6">
    <source>
        <dbReference type="Pfam" id="PF08281"/>
    </source>
</evidence>
<dbReference type="SUPFAM" id="SSF88946">
    <property type="entry name" value="Sigma2 domain of RNA polymerase sigma factors"/>
    <property type="match status" value="1"/>
</dbReference>
<keyword evidence="3" id="KW-0731">Sigma factor</keyword>
<evidence type="ECO:0000259" key="5">
    <source>
        <dbReference type="Pfam" id="PF04542"/>
    </source>
</evidence>
<dbReference type="Gene3D" id="1.10.10.10">
    <property type="entry name" value="Winged helix-like DNA-binding domain superfamily/Winged helix DNA-binding domain"/>
    <property type="match status" value="1"/>
</dbReference>
<dbReference type="SUPFAM" id="SSF88659">
    <property type="entry name" value="Sigma3 and sigma4 domains of RNA polymerase sigma factors"/>
    <property type="match status" value="1"/>
</dbReference>